<gene>
    <name evidence="9" type="ORF">KP78_16700</name>
</gene>
<keyword evidence="10" id="KW-1185">Reference proteome</keyword>
<evidence type="ECO:0000256" key="5">
    <source>
        <dbReference type="ARBA" id="ARBA00022692"/>
    </source>
</evidence>
<dbReference type="STRING" id="889306.KP78_16700"/>
<evidence type="ECO:0000256" key="6">
    <source>
        <dbReference type="ARBA" id="ARBA00022989"/>
    </source>
</evidence>
<feature type="transmembrane region" description="Helical" evidence="8">
    <location>
        <begin position="269"/>
        <end position="294"/>
    </location>
</feature>
<protein>
    <submittedName>
        <fullName evidence="9">Spore germination protein KB</fullName>
    </submittedName>
</protein>
<name>A0A0C2VW66_9BACL</name>
<dbReference type="Pfam" id="PF03845">
    <property type="entry name" value="Spore_permease"/>
    <property type="match status" value="1"/>
</dbReference>
<feature type="transmembrane region" description="Helical" evidence="8">
    <location>
        <begin position="143"/>
        <end position="165"/>
    </location>
</feature>
<comment type="similarity">
    <text evidence="2">Belongs to the amino acid-polyamine-organocation (APC) superfamily. Spore germination protein (SGP) (TC 2.A.3.9) family.</text>
</comment>
<feature type="transmembrane region" description="Helical" evidence="8">
    <location>
        <begin position="185"/>
        <end position="207"/>
    </location>
</feature>
<dbReference type="PATRIC" id="fig|889306.3.peg.1677"/>
<feature type="transmembrane region" description="Helical" evidence="8">
    <location>
        <begin position="78"/>
        <end position="95"/>
    </location>
</feature>
<comment type="subcellular location">
    <subcellularLocation>
        <location evidence="1">Membrane</location>
        <topology evidence="1">Multi-pass membrane protein</topology>
    </subcellularLocation>
</comment>
<evidence type="ECO:0000313" key="9">
    <source>
        <dbReference type="EMBL" id="KIL48223.1"/>
    </source>
</evidence>
<proteinExistence type="inferred from homology"/>
<dbReference type="NCBIfam" id="TIGR00912">
    <property type="entry name" value="2A0309"/>
    <property type="match status" value="1"/>
</dbReference>
<dbReference type="RefSeq" id="WP_041087831.1">
    <property type="nucleotide sequence ID" value="NZ_JXRP01000013.1"/>
</dbReference>
<sequence>MEQAKISAYQLFVLIVMFTVGSALMLPLASEVKQSAWLAILLGMGGGFLLYLIYHGLYQYYPNILPTEYVQKLLGKTFGRVLGFIYILYFMYLAARVLRDFGEMLLTFAYEDTPLFIANALLIIVIVYTVRKGIEVIARTGELLFVLAGLLAISGLILIIASGVIDTANLKPVLEKGLGALLKTTATQTLYVPFGEVVVFAMILPYLNKSEKAKRAGLLALTLSGVTLALVAAINISVLGVSLLSRSQFPLLSSIQMIQIAGFLERLDVYFMLTLIIGGFCKIGIYTYVAIIGTADLFNIKESSQLSFPIGLIILLLSIIIASNFSEHIQEGLQIVTLYILFPMQVIIPVLLLVIAFFKNRKKNNN</sequence>
<evidence type="ECO:0000313" key="10">
    <source>
        <dbReference type="Proteomes" id="UP000031938"/>
    </source>
</evidence>
<evidence type="ECO:0000256" key="8">
    <source>
        <dbReference type="SAM" id="Phobius"/>
    </source>
</evidence>
<dbReference type="EMBL" id="JXRP01000013">
    <property type="protein sequence ID" value="KIL48223.1"/>
    <property type="molecule type" value="Genomic_DNA"/>
</dbReference>
<evidence type="ECO:0000256" key="7">
    <source>
        <dbReference type="ARBA" id="ARBA00023136"/>
    </source>
</evidence>
<evidence type="ECO:0000256" key="2">
    <source>
        <dbReference type="ARBA" id="ARBA00007998"/>
    </source>
</evidence>
<dbReference type="AlphaFoldDB" id="A0A0C2VW66"/>
<dbReference type="PANTHER" id="PTHR34975">
    <property type="entry name" value="SPORE GERMINATION PROTEIN A2"/>
    <property type="match status" value="1"/>
</dbReference>
<feature type="transmembrane region" description="Helical" evidence="8">
    <location>
        <begin position="36"/>
        <end position="57"/>
    </location>
</feature>
<dbReference type="OrthoDB" id="2078716at2"/>
<feature type="transmembrane region" description="Helical" evidence="8">
    <location>
        <begin position="219"/>
        <end position="244"/>
    </location>
</feature>
<keyword evidence="4" id="KW-0309">Germination</keyword>
<feature type="transmembrane region" description="Helical" evidence="8">
    <location>
        <begin position="115"/>
        <end position="131"/>
    </location>
</feature>
<feature type="transmembrane region" description="Helical" evidence="8">
    <location>
        <begin position="338"/>
        <end position="358"/>
    </location>
</feature>
<keyword evidence="5 8" id="KW-0812">Transmembrane</keyword>
<reference evidence="9 10" key="1">
    <citation type="submission" date="2015-01" db="EMBL/GenBank/DDBJ databases">
        <title>Genome sequencing of Jeotgalibacillus soli.</title>
        <authorList>
            <person name="Goh K.M."/>
            <person name="Chan K.-G."/>
            <person name="Yaakop A.S."/>
            <person name="Ee R."/>
            <person name="Gan H.M."/>
            <person name="Chan C.S."/>
        </authorList>
    </citation>
    <scope>NUCLEOTIDE SEQUENCE [LARGE SCALE GENOMIC DNA]</scope>
    <source>
        <strain evidence="9 10">P9</strain>
    </source>
</reference>
<keyword evidence="7 8" id="KW-0472">Membrane</keyword>
<evidence type="ECO:0000256" key="3">
    <source>
        <dbReference type="ARBA" id="ARBA00022448"/>
    </source>
</evidence>
<keyword evidence="3" id="KW-0813">Transport</keyword>
<comment type="caution">
    <text evidence="9">The sequence shown here is derived from an EMBL/GenBank/DDBJ whole genome shotgun (WGS) entry which is preliminary data.</text>
</comment>
<dbReference type="PANTHER" id="PTHR34975:SF2">
    <property type="entry name" value="SPORE GERMINATION PROTEIN A2"/>
    <property type="match status" value="1"/>
</dbReference>
<evidence type="ECO:0000256" key="1">
    <source>
        <dbReference type="ARBA" id="ARBA00004141"/>
    </source>
</evidence>
<dbReference type="GO" id="GO:0009847">
    <property type="term" value="P:spore germination"/>
    <property type="evidence" value="ECO:0007669"/>
    <property type="project" value="InterPro"/>
</dbReference>
<dbReference type="InterPro" id="IPR004761">
    <property type="entry name" value="Spore_GerAB"/>
</dbReference>
<dbReference type="Proteomes" id="UP000031938">
    <property type="component" value="Unassembled WGS sequence"/>
</dbReference>
<organism evidence="9 10">
    <name type="scientific">Jeotgalibacillus soli</name>
    <dbReference type="NCBI Taxonomy" id="889306"/>
    <lineage>
        <taxon>Bacteria</taxon>
        <taxon>Bacillati</taxon>
        <taxon>Bacillota</taxon>
        <taxon>Bacilli</taxon>
        <taxon>Bacillales</taxon>
        <taxon>Caryophanaceae</taxon>
        <taxon>Jeotgalibacillus</taxon>
    </lineage>
</organism>
<keyword evidence="6 8" id="KW-1133">Transmembrane helix</keyword>
<evidence type="ECO:0000256" key="4">
    <source>
        <dbReference type="ARBA" id="ARBA00022544"/>
    </source>
</evidence>
<dbReference type="GO" id="GO:0016020">
    <property type="term" value="C:membrane"/>
    <property type="evidence" value="ECO:0007669"/>
    <property type="project" value="UniProtKB-SubCell"/>
</dbReference>
<feature type="transmembrane region" description="Helical" evidence="8">
    <location>
        <begin position="12"/>
        <end position="30"/>
    </location>
</feature>
<accession>A0A0C2VW66</accession>
<feature type="transmembrane region" description="Helical" evidence="8">
    <location>
        <begin position="306"/>
        <end position="326"/>
    </location>
</feature>